<dbReference type="CDD" id="cd13844">
    <property type="entry name" value="CuRO_1_BOD_CotA_like"/>
    <property type="match status" value="1"/>
</dbReference>
<dbReference type="InterPro" id="IPR008972">
    <property type="entry name" value="Cupredoxin"/>
</dbReference>
<dbReference type="Proteomes" id="UP000825935">
    <property type="component" value="Chromosome 15"/>
</dbReference>
<dbReference type="EMBL" id="CM035420">
    <property type="protein sequence ID" value="KAH7404016.1"/>
    <property type="molecule type" value="Genomic_DNA"/>
</dbReference>
<dbReference type="SUPFAM" id="SSF49503">
    <property type="entry name" value="Cupredoxins"/>
    <property type="match status" value="2"/>
</dbReference>
<dbReference type="OMA" id="WQNHLPK"/>
<reference evidence="7" key="1">
    <citation type="submission" date="2021-08" db="EMBL/GenBank/DDBJ databases">
        <title>WGS assembly of Ceratopteris richardii.</title>
        <authorList>
            <person name="Marchant D.B."/>
            <person name="Chen G."/>
            <person name="Jenkins J."/>
            <person name="Shu S."/>
            <person name="Leebens-Mack J."/>
            <person name="Grimwood J."/>
            <person name="Schmutz J."/>
            <person name="Soltis P."/>
            <person name="Soltis D."/>
            <person name="Chen Z.-H."/>
        </authorList>
    </citation>
    <scope>NUCLEOTIDE SEQUENCE</scope>
    <source>
        <strain evidence="7">Whitten #5841</strain>
        <tissue evidence="7">Leaf</tissue>
    </source>
</reference>
<comment type="cofactor">
    <cofactor evidence="1">
        <name>Cu cation</name>
        <dbReference type="ChEBI" id="CHEBI:23378"/>
    </cofactor>
</comment>
<dbReference type="GO" id="GO:0046872">
    <property type="term" value="F:metal ion binding"/>
    <property type="evidence" value="ECO:0007669"/>
    <property type="project" value="UniProtKB-KW"/>
</dbReference>
<evidence type="ECO:0000313" key="7">
    <source>
        <dbReference type="EMBL" id="KAH7404016.1"/>
    </source>
</evidence>
<dbReference type="AlphaFoldDB" id="A0A8T2T2E3"/>
<dbReference type="InterPro" id="IPR052152">
    <property type="entry name" value="LPR1/LPR2"/>
</dbReference>
<keyword evidence="6" id="KW-0325">Glycoprotein</keyword>
<dbReference type="Gene3D" id="2.60.40.420">
    <property type="entry name" value="Cupredoxins - blue copper proteins"/>
    <property type="match status" value="2"/>
</dbReference>
<dbReference type="OrthoDB" id="262547at2759"/>
<comment type="caution">
    <text evidence="7">The sequence shown here is derived from an EMBL/GenBank/DDBJ whole genome shotgun (WGS) entry which is preliminary data.</text>
</comment>
<dbReference type="PANTHER" id="PTHR48461:SF1">
    <property type="entry name" value="MULTICOPPER OXIDASE LPR1-LIKE"/>
    <property type="match status" value="1"/>
</dbReference>
<accession>A0A8T2T2E3</accession>
<proteinExistence type="predicted"/>
<dbReference type="GO" id="GO:0016491">
    <property type="term" value="F:oxidoreductase activity"/>
    <property type="evidence" value="ECO:0007669"/>
    <property type="project" value="UniProtKB-KW"/>
</dbReference>
<name>A0A8T2T2E3_CERRI</name>
<evidence type="ECO:0000313" key="8">
    <source>
        <dbReference type="Proteomes" id="UP000825935"/>
    </source>
</evidence>
<organism evidence="7 8">
    <name type="scientific">Ceratopteris richardii</name>
    <name type="common">Triangle waterfern</name>
    <dbReference type="NCBI Taxonomy" id="49495"/>
    <lineage>
        <taxon>Eukaryota</taxon>
        <taxon>Viridiplantae</taxon>
        <taxon>Streptophyta</taxon>
        <taxon>Embryophyta</taxon>
        <taxon>Tracheophyta</taxon>
        <taxon>Polypodiopsida</taxon>
        <taxon>Polypodiidae</taxon>
        <taxon>Polypodiales</taxon>
        <taxon>Pteridineae</taxon>
        <taxon>Pteridaceae</taxon>
        <taxon>Parkerioideae</taxon>
        <taxon>Ceratopteris</taxon>
    </lineage>
</organism>
<gene>
    <name evidence="7" type="ORF">KP509_15G005700</name>
</gene>
<evidence type="ECO:0000256" key="2">
    <source>
        <dbReference type="ARBA" id="ARBA00022723"/>
    </source>
</evidence>
<evidence type="ECO:0000256" key="3">
    <source>
        <dbReference type="ARBA" id="ARBA00022729"/>
    </source>
</evidence>
<sequence length="350" mass="39680">MYDFQRLELYILSPISGAALDNQVIMEAKSFISEIVYALELAMLVGLFMSASSMESVAKAMQSIPNRNLDGVTNTELMQTAEGLSLFVDKLPFIRTINGYTISPKGTRLPANLTIGMHLKYWKFHRDLPASRVFAFGESASSATIPGPTIIAMSGVKTYILWENFLPNEHIFTVDNTLETAKPNAGVPTVVHLHGGVTEPESDGSALAWFTNGFRERGERWRKAVYLYHNAAETGTMWYHDHALGYTRLNLLAGLIGAYKIVNPRLENEFRLPQGEFDQMLVVMDRSFTKDGQIYINSTGIRPEIHPQWQPEYYGNVIVVNGKAWPYMEVQRRKYRFRIINASNARYFNF</sequence>
<keyword evidence="2" id="KW-0479">Metal-binding</keyword>
<dbReference type="GO" id="GO:0016036">
    <property type="term" value="P:cellular response to phosphate starvation"/>
    <property type="evidence" value="ECO:0007669"/>
    <property type="project" value="InterPro"/>
</dbReference>
<evidence type="ECO:0000256" key="5">
    <source>
        <dbReference type="ARBA" id="ARBA00023008"/>
    </source>
</evidence>
<evidence type="ECO:0000256" key="6">
    <source>
        <dbReference type="ARBA" id="ARBA00023180"/>
    </source>
</evidence>
<dbReference type="PANTHER" id="PTHR48461">
    <property type="entry name" value="MULTICOPPER OXIDASE LPR1-LIKE"/>
    <property type="match status" value="1"/>
</dbReference>
<evidence type="ECO:0000256" key="4">
    <source>
        <dbReference type="ARBA" id="ARBA00023002"/>
    </source>
</evidence>
<keyword evidence="5" id="KW-0186">Copper</keyword>
<keyword evidence="8" id="KW-1185">Reference proteome</keyword>
<keyword evidence="3" id="KW-0732">Signal</keyword>
<evidence type="ECO:0000256" key="1">
    <source>
        <dbReference type="ARBA" id="ARBA00001935"/>
    </source>
</evidence>
<protein>
    <submittedName>
        <fullName evidence="7">Uncharacterized protein</fullName>
    </submittedName>
</protein>
<keyword evidence="4" id="KW-0560">Oxidoreductase</keyword>